<gene>
    <name evidence="2" type="ordered locus">Arnit_2860</name>
</gene>
<accession>D5V788</accession>
<evidence type="ECO:0000313" key="3">
    <source>
        <dbReference type="Proteomes" id="UP000000939"/>
    </source>
</evidence>
<reference evidence="2" key="1">
    <citation type="journal article" date="2010" name="Stand. Genomic Sci.">
        <title>Complete genome sequence of Arcobacter nitrofigilis type strain (CI).</title>
        <authorList>
            <person name="Pati A."/>
            <person name="Gronow S."/>
            <person name="Lapidus A."/>
            <person name="Copeland A."/>
            <person name="Glavina Del Rio T."/>
            <person name="Nolan M."/>
            <person name="Lucas S."/>
            <person name="Tice H."/>
            <person name="Cheng J.F."/>
            <person name="Han C."/>
            <person name="Chertkov O."/>
            <person name="Bruce D."/>
            <person name="Tapia R."/>
            <person name="Goodwin L."/>
            <person name="Pitluck S."/>
            <person name="Liolios K."/>
            <person name="Ivanova N."/>
            <person name="Mavromatis K."/>
            <person name="Chen A."/>
            <person name="Palaniappan K."/>
            <person name="Land M."/>
            <person name="Hauser L."/>
            <person name="Chang Y.J."/>
            <person name="Jeffries C.D."/>
            <person name="Detter J.C."/>
            <person name="Rohde M."/>
            <person name="Goker M."/>
            <person name="Bristow J."/>
            <person name="Eisen J.A."/>
            <person name="Markowitz V."/>
            <person name="Hugenholtz P."/>
            <person name="Klenk H.P."/>
            <person name="Kyrpides N.C."/>
        </authorList>
    </citation>
    <scope>NUCLEOTIDE SEQUENCE [LARGE SCALE GENOMIC DNA]</scope>
    <source>
        <strain evidence="2">DSM 7299</strain>
    </source>
</reference>
<dbReference type="Proteomes" id="UP000000939">
    <property type="component" value="Chromosome"/>
</dbReference>
<evidence type="ECO:0000313" key="2">
    <source>
        <dbReference type="EMBL" id="ADG94508.1"/>
    </source>
</evidence>
<dbReference type="eggNOG" id="COG0777">
    <property type="taxonomic scope" value="Bacteria"/>
</dbReference>
<dbReference type="EMBL" id="CP001999">
    <property type="protein sequence ID" value="ADG94508.1"/>
    <property type="molecule type" value="Genomic_DNA"/>
</dbReference>
<sequence length="104" mass="11841">MKVLTKTSTIFIISGVVSFFSKNIGVSPGMPMGGVNIQYDNLGYILGSFFIIIGIILKFKERNKRNTVEYTKCPECKKTYFFSDLEKGICPKCNIETIDIEKYY</sequence>
<dbReference type="RefSeq" id="WP_013136653.1">
    <property type="nucleotide sequence ID" value="NC_014166.1"/>
</dbReference>
<name>D5V788_ARCNC</name>
<keyword evidence="1" id="KW-0472">Membrane</keyword>
<dbReference type="HOGENOM" id="CLU_2244352_0_0_7"/>
<proteinExistence type="predicted"/>
<feature type="transmembrane region" description="Helical" evidence="1">
    <location>
        <begin position="42"/>
        <end position="59"/>
    </location>
</feature>
<keyword evidence="1" id="KW-1133">Transmembrane helix</keyword>
<evidence type="ECO:0000256" key="1">
    <source>
        <dbReference type="SAM" id="Phobius"/>
    </source>
</evidence>
<dbReference type="OrthoDB" id="9996721at2"/>
<dbReference type="KEGG" id="ant:Arnit_2860"/>
<organism evidence="2 3">
    <name type="scientific">Arcobacter nitrofigilis (strain ATCC 33309 / DSM 7299 / CCUG 15893 / LMG 7604 / NCTC 12251 / CI)</name>
    <name type="common">Campylobacter nitrofigilis</name>
    <dbReference type="NCBI Taxonomy" id="572480"/>
    <lineage>
        <taxon>Bacteria</taxon>
        <taxon>Pseudomonadati</taxon>
        <taxon>Campylobacterota</taxon>
        <taxon>Epsilonproteobacteria</taxon>
        <taxon>Campylobacterales</taxon>
        <taxon>Arcobacteraceae</taxon>
        <taxon>Arcobacter</taxon>
    </lineage>
</organism>
<keyword evidence="3" id="KW-1185">Reference proteome</keyword>
<protein>
    <submittedName>
        <fullName evidence="2">Uncharacterized protein</fullName>
    </submittedName>
</protein>
<dbReference type="STRING" id="572480.Arnit_2860"/>
<dbReference type="AlphaFoldDB" id="D5V788"/>
<keyword evidence="1" id="KW-0812">Transmembrane</keyword>